<dbReference type="EMBL" id="BJUV01000009">
    <property type="protein sequence ID" value="GEK82907.1"/>
    <property type="molecule type" value="Genomic_DNA"/>
</dbReference>
<evidence type="ECO:0000313" key="2">
    <source>
        <dbReference type="EMBL" id="GEK82907.1"/>
    </source>
</evidence>
<accession>A0ABQ0UN57</accession>
<feature type="region of interest" description="Disordered" evidence="1">
    <location>
        <begin position="36"/>
        <end position="63"/>
    </location>
</feature>
<proteinExistence type="predicted"/>
<organism evidence="2 3">
    <name type="scientific">Frigoribacterium faeni</name>
    <dbReference type="NCBI Taxonomy" id="145483"/>
    <lineage>
        <taxon>Bacteria</taxon>
        <taxon>Bacillati</taxon>
        <taxon>Actinomycetota</taxon>
        <taxon>Actinomycetes</taxon>
        <taxon>Micrococcales</taxon>
        <taxon>Microbacteriaceae</taxon>
        <taxon>Frigoribacterium</taxon>
    </lineage>
</organism>
<dbReference type="Proteomes" id="UP000321154">
    <property type="component" value="Unassembled WGS sequence"/>
</dbReference>
<evidence type="ECO:0000313" key="3">
    <source>
        <dbReference type="Proteomes" id="UP000321154"/>
    </source>
</evidence>
<feature type="compositionally biased region" description="Basic and acidic residues" evidence="1">
    <location>
        <begin position="36"/>
        <end position="48"/>
    </location>
</feature>
<evidence type="ECO:0000256" key="1">
    <source>
        <dbReference type="SAM" id="MobiDB-lite"/>
    </source>
</evidence>
<reference evidence="2 3" key="1">
    <citation type="submission" date="2019-07" db="EMBL/GenBank/DDBJ databases">
        <title>Whole genome shotgun sequence of Frigoribacterium faeni NBRC 103066.</title>
        <authorList>
            <person name="Hosoyama A."/>
            <person name="Uohara A."/>
            <person name="Ohji S."/>
            <person name="Ichikawa N."/>
        </authorList>
    </citation>
    <scope>NUCLEOTIDE SEQUENCE [LARGE SCALE GENOMIC DNA]</scope>
    <source>
        <strain evidence="2 3">NBRC 103066</strain>
    </source>
</reference>
<keyword evidence="3" id="KW-1185">Reference proteome</keyword>
<sequence length="63" mass="6924">MAKKVSEAAASIVRWRRKSCQTRMITYRSIVGSSGRDRVEAMPREYRRARPGPGGAAASRVGS</sequence>
<name>A0ABQ0UN57_9MICO</name>
<gene>
    <name evidence="2" type="ORF">FFA01_12160</name>
</gene>
<protein>
    <submittedName>
        <fullName evidence="2">Uncharacterized protein</fullName>
    </submittedName>
</protein>
<comment type="caution">
    <text evidence="2">The sequence shown here is derived from an EMBL/GenBank/DDBJ whole genome shotgun (WGS) entry which is preliminary data.</text>
</comment>